<evidence type="ECO:0000256" key="16">
    <source>
        <dbReference type="ARBA" id="ARBA00047632"/>
    </source>
</evidence>
<evidence type="ECO:0000256" key="18">
    <source>
        <dbReference type="RuleBase" id="RU003664"/>
    </source>
</evidence>
<reference evidence="21" key="1">
    <citation type="submission" date="2022-08" db="EMBL/GenBank/DDBJ databases">
        <title>Alicyclobacillus dauci DSM2870, complete genome.</title>
        <authorList>
            <person name="Wang Q."/>
            <person name="Cai R."/>
            <person name="Wang Z."/>
        </authorList>
    </citation>
    <scope>NUCLEOTIDE SEQUENCE</scope>
    <source>
        <strain evidence="21">DSM 28700</strain>
    </source>
</reference>
<keyword evidence="17 18" id="KW-0131">Cell cycle</keyword>
<dbReference type="EC" id="6.3.2.9" evidence="5 17"/>
<comment type="pathway">
    <text evidence="3 17 18">Cell wall biogenesis; peptidoglycan biosynthesis.</text>
</comment>
<dbReference type="GO" id="GO:0008764">
    <property type="term" value="F:UDP-N-acetylmuramoylalanine-D-glutamate ligase activity"/>
    <property type="evidence" value="ECO:0007669"/>
    <property type="project" value="UniProtKB-EC"/>
</dbReference>
<feature type="domain" description="Mur ligase C-terminal" evidence="19">
    <location>
        <begin position="324"/>
        <end position="438"/>
    </location>
</feature>
<evidence type="ECO:0000259" key="19">
    <source>
        <dbReference type="Pfam" id="PF02875"/>
    </source>
</evidence>
<evidence type="ECO:0000256" key="1">
    <source>
        <dbReference type="ARBA" id="ARBA00002734"/>
    </source>
</evidence>
<gene>
    <name evidence="17 21" type="primary">murD</name>
    <name evidence="21" type="ORF">NZD86_14700</name>
</gene>
<dbReference type="InterPro" id="IPR013221">
    <property type="entry name" value="Mur_ligase_cen"/>
</dbReference>
<evidence type="ECO:0000313" key="21">
    <source>
        <dbReference type="EMBL" id="WAH39229.1"/>
    </source>
</evidence>
<organism evidence="21 22">
    <name type="scientific">Alicyclobacillus dauci</name>
    <dbReference type="NCBI Taxonomy" id="1475485"/>
    <lineage>
        <taxon>Bacteria</taxon>
        <taxon>Bacillati</taxon>
        <taxon>Bacillota</taxon>
        <taxon>Bacilli</taxon>
        <taxon>Bacillales</taxon>
        <taxon>Alicyclobacillaceae</taxon>
        <taxon>Alicyclobacillus</taxon>
    </lineage>
</organism>
<evidence type="ECO:0000256" key="6">
    <source>
        <dbReference type="ARBA" id="ARBA00015655"/>
    </source>
</evidence>
<evidence type="ECO:0000256" key="11">
    <source>
        <dbReference type="ARBA" id="ARBA00022960"/>
    </source>
</evidence>
<sequence length="461" mass="49838">METQNNLEDWLAHSGEVLVVGLAKSGAAVAELLVRHGFRVTVNERQVRQDGDLVVERLERAGVRFVFGGHPESLLHTDWQFVVKNPGIPYDMPLIAGLVAQARPVFTEIEVASWFARSPIYAITGSNGKTTTTTLVGEMLTADGQRPAVAGNIGTVVSGVVETLEPSQPIALEVSSFQLMGTWRFHPRIAALLNFFPAHLDYHGSFEAYQSAKWKMFDNMTADDVAVLNRDHDLVRPGAAKLDATVHWFSTRETDFENGAGVTDGHIVMVAGGRPRSLMRVDELALKGGHNLQNFLAAATIAAAAGASDEAIRTIGLTFQGVEHRLEFVREVAGVRYYNDSKATNPAACRQGLSAFPHNVVWIAGGLDRGIMFDDLVPDIKGRVKAAVLLGETQGKLKSACDAAGIPSVTLVDSLEAAVEQAHRVASVGDVVLLSPACASWDMFTSFEVRGSMFKEAVHRL</sequence>
<comment type="function">
    <text evidence="1 17 18">Cell wall formation. Catalyzes the addition of glutamate to the nucleotide precursor UDP-N-acetylmuramoyl-L-alanine (UMA).</text>
</comment>
<evidence type="ECO:0000256" key="5">
    <source>
        <dbReference type="ARBA" id="ARBA00012212"/>
    </source>
</evidence>
<evidence type="ECO:0000256" key="9">
    <source>
        <dbReference type="ARBA" id="ARBA00022741"/>
    </source>
</evidence>
<accession>A0ABY6Z8P7</accession>
<feature type="domain" description="Mur ligase central" evidence="20">
    <location>
        <begin position="123"/>
        <end position="301"/>
    </location>
</feature>
<dbReference type="Pfam" id="PF08245">
    <property type="entry name" value="Mur_ligase_M"/>
    <property type="match status" value="1"/>
</dbReference>
<evidence type="ECO:0000256" key="13">
    <source>
        <dbReference type="ARBA" id="ARBA00023316"/>
    </source>
</evidence>
<proteinExistence type="inferred from homology"/>
<evidence type="ECO:0000256" key="14">
    <source>
        <dbReference type="ARBA" id="ARBA00030398"/>
    </source>
</evidence>
<dbReference type="Pfam" id="PF02875">
    <property type="entry name" value="Mur_ligase_C"/>
    <property type="match status" value="1"/>
</dbReference>
<evidence type="ECO:0000256" key="12">
    <source>
        <dbReference type="ARBA" id="ARBA00022984"/>
    </source>
</evidence>
<evidence type="ECO:0000259" key="20">
    <source>
        <dbReference type="Pfam" id="PF08245"/>
    </source>
</evidence>
<keyword evidence="12 17" id="KW-0573">Peptidoglycan synthesis</keyword>
<comment type="similarity">
    <text evidence="4 17">Belongs to the MurCDEF family.</text>
</comment>
<dbReference type="Pfam" id="PF21799">
    <property type="entry name" value="MurD-like_N"/>
    <property type="match status" value="1"/>
</dbReference>
<feature type="binding site" evidence="17">
    <location>
        <begin position="125"/>
        <end position="131"/>
    </location>
    <ligand>
        <name>ATP</name>
        <dbReference type="ChEBI" id="CHEBI:30616"/>
    </ligand>
</feature>
<dbReference type="InterPro" id="IPR036565">
    <property type="entry name" value="Mur-like_cat_sf"/>
</dbReference>
<keyword evidence="17 18" id="KW-0132">Cell division</keyword>
<dbReference type="PANTHER" id="PTHR43692:SF1">
    <property type="entry name" value="UDP-N-ACETYLMURAMOYLALANINE--D-GLUTAMATE LIGASE"/>
    <property type="match status" value="1"/>
</dbReference>
<evidence type="ECO:0000256" key="8">
    <source>
        <dbReference type="ARBA" id="ARBA00022598"/>
    </source>
</evidence>
<dbReference type="Gene3D" id="3.40.50.720">
    <property type="entry name" value="NAD(P)-binding Rossmann-like Domain"/>
    <property type="match status" value="1"/>
</dbReference>
<evidence type="ECO:0000256" key="3">
    <source>
        <dbReference type="ARBA" id="ARBA00004752"/>
    </source>
</evidence>
<evidence type="ECO:0000256" key="7">
    <source>
        <dbReference type="ARBA" id="ARBA00022490"/>
    </source>
</evidence>
<keyword evidence="7 17" id="KW-0963">Cytoplasm</keyword>
<dbReference type="SUPFAM" id="SSF53623">
    <property type="entry name" value="MurD-like peptide ligases, catalytic domain"/>
    <property type="match status" value="1"/>
</dbReference>
<protein>
    <recommendedName>
        <fullName evidence="6 17">UDP-N-acetylmuramoylalanine--D-glutamate ligase</fullName>
        <ecNumber evidence="5 17">6.3.2.9</ecNumber>
    </recommendedName>
    <alternativeName>
        <fullName evidence="15 17">D-glutamic acid-adding enzyme</fullName>
    </alternativeName>
    <alternativeName>
        <fullName evidence="14 17">UDP-N-acetylmuramoyl-L-alanyl-D-glutamate synthetase</fullName>
    </alternativeName>
</protein>
<keyword evidence="11 17" id="KW-0133">Cell shape</keyword>
<keyword evidence="9 17" id="KW-0547">Nucleotide-binding</keyword>
<dbReference type="SUPFAM" id="SSF53244">
    <property type="entry name" value="MurD-like peptide ligases, peptide-binding domain"/>
    <property type="match status" value="1"/>
</dbReference>
<comment type="subcellular location">
    <subcellularLocation>
        <location evidence="2 17 18">Cytoplasm</location>
    </subcellularLocation>
</comment>
<comment type="catalytic activity">
    <reaction evidence="16 17 18">
        <text>UDP-N-acetyl-alpha-D-muramoyl-L-alanine + D-glutamate + ATP = UDP-N-acetyl-alpha-D-muramoyl-L-alanyl-D-glutamate + ADP + phosphate + H(+)</text>
        <dbReference type="Rhea" id="RHEA:16429"/>
        <dbReference type="ChEBI" id="CHEBI:15378"/>
        <dbReference type="ChEBI" id="CHEBI:29986"/>
        <dbReference type="ChEBI" id="CHEBI:30616"/>
        <dbReference type="ChEBI" id="CHEBI:43474"/>
        <dbReference type="ChEBI" id="CHEBI:83898"/>
        <dbReference type="ChEBI" id="CHEBI:83900"/>
        <dbReference type="ChEBI" id="CHEBI:456216"/>
        <dbReference type="EC" id="6.3.2.9"/>
    </reaction>
</comment>
<dbReference type="Gene3D" id="3.40.1190.10">
    <property type="entry name" value="Mur-like, catalytic domain"/>
    <property type="match status" value="1"/>
</dbReference>
<evidence type="ECO:0000256" key="17">
    <source>
        <dbReference type="HAMAP-Rule" id="MF_00639"/>
    </source>
</evidence>
<keyword evidence="13 17" id="KW-0961">Cell wall biogenesis/degradation</keyword>
<dbReference type="SUPFAM" id="SSF51984">
    <property type="entry name" value="MurCD N-terminal domain"/>
    <property type="match status" value="1"/>
</dbReference>
<dbReference type="Gene3D" id="3.90.190.20">
    <property type="entry name" value="Mur ligase, C-terminal domain"/>
    <property type="match status" value="1"/>
</dbReference>
<evidence type="ECO:0000313" key="22">
    <source>
        <dbReference type="Proteomes" id="UP001164803"/>
    </source>
</evidence>
<evidence type="ECO:0000256" key="10">
    <source>
        <dbReference type="ARBA" id="ARBA00022840"/>
    </source>
</evidence>
<dbReference type="InterPro" id="IPR004101">
    <property type="entry name" value="Mur_ligase_C"/>
</dbReference>
<name>A0ABY6Z8P7_9BACL</name>
<dbReference type="InterPro" id="IPR036615">
    <property type="entry name" value="Mur_ligase_C_dom_sf"/>
</dbReference>
<dbReference type="EMBL" id="CP104064">
    <property type="protein sequence ID" value="WAH39229.1"/>
    <property type="molecule type" value="Genomic_DNA"/>
</dbReference>
<keyword evidence="8 17" id="KW-0436">Ligase</keyword>
<evidence type="ECO:0000256" key="4">
    <source>
        <dbReference type="ARBA" id="ARBA00010416"/>
    </source>
</evidence>
<dbReference type="PANTHER" id="PTHR43692">
    <property type="entry name" value="UDP-N-ACETYLMURAMOYLALANINE--D-GLUTAMATE LIGASE"/>
    <property type="match status" value="1"/>
</dbReference>
<evidence type="ECO:0000256" key="2">
    <source>
        <dbReference type="ARBA" id="ARBA00004496"/>
    </source>
</evidence>
<keyword evidence="22" id="KW-1185">Reference proteome</keyword>
<keyword evidence="10 17" id="KW-0067">ATP-binding</keyword>
<dbReference type="Proteomes" id="UP001164803">
    <property type="component" value="Chromosome"/>
</dbReference>
<dbReference type="InterPro" id="IPR005762">
    <property type="entry name" value="MurD"/>
</dbReference>
<dbReference type="NCBIfam" id="TIGR01087">
    <property type="entry name" value="murD"/>
    <property type="match status" value="1"/>
</dbReference>
<dbReference type="HAMAP" id="MF_00639">
    <property type="entry name" value="MurD"/>
    <property type="match status" value="1"/>
</dbReference>
<evidence type="ECO:0000256" key="15">
    <source>
        <dbReference type="ARBA" id="ARBA00032324"/>
    </source>
</evidence>